<name>A0ABQ6V842_9MICO</name>
<feature type="transmembrane region" description="Helical" evidence="2">
    <location>
        <begin position="74"/>
        <end position="103"/>
    </location>
</feature>
<proteinExistence type="predicted"/>
<dbReference type="EMBL" id="WAAO01000002">
    <property type="protein sequence ID" value="KAB1865185.1"/>
    <property type="molecule type" value="Genomic_DNA"/>
</dbReference>
<feature type="transmembrane region" description="Helical" evidence="2">
    <location>
        <begin position="124"/>
        <end position="157"/>
    </location>
</feature>
<organism evidence="4 5">
    <name type="scientific">Microbacterium algeriense</name>
    <dbReference type="NCBI Taxonomy" id="2615184"/>
    <lineage>
        <taxon>Bacteria</taxon>
        <taxon>Bacillati</taxon>
        <taxon>Actinomycetota</taxon>
        <taxon>Actinomycetes</taxon>
        <taxon>Micrococcales</taxon>
        <taxon>Microbacteriaceae</taxon>
        <taxon>Microbacterium</taxon>
    </lineage>
</organism>
<feature type="region of interest" description="Disordered" evidence="1">
    <location>
        <begin position="1"/>
        <end position="51"/>
    </location>
</feature>
<sequence length="163" mass="16686">MPPQPSQTQQYPGAAPSYAPPVQPPYGVAPAPRAPQGYAPPPAQPTYGTAPGQPGYAPYAQPYPIAAPRPTSPLAITSLVCGLAGVVLFWAIIPVLASIAAVITGHMALGQTKRNPALGGRGMAIAGLILGYIVLGIAAFTLISTIISFLFVGAFSMPFLFTS</sequence>
<feature type="domain" description="DUF4190" evidence="3">
    <location>
        <begin position="74"/>
        <end position="139"/>
    </location>
</feature>
<keyword evidence="2" id="KW-0472">Membrane</keyword>
<protein>
    <submittedName>
        <fullName evidence="4">DUF4190 domain-containing protein</fullName>
    </submittedName>
</protein>
<evidence type="ECO:0000313" key="4">
    <source>
        <dbReference type="EMBL" id="KAB1865185.1"/>
    </source>
</evidence>
<evidence type="ECO:0000256" key="1">
    <source>
        <dbReference type="SAM" id="MobiDB-lite"/>
    </source>
</evidence>
<reference evidence="5" key="1">
    <citation type="submission" date="2019-09" db="EMBL/GenBank/DDBJ databases">
        <title>Whole genome sequencing of Microbacterium maritypicum.</title>
        <authorList>
            <person name="Lenchi N."/>
        </authorList>
    </citation>
    <scope>NUCLEOTIDE SEQUENCE [LARGE SCALE GENOMIC DNA]</scope>
    <source>
        <strain evidence="5">G1</strain>
    </source>
</reference>
<dbReference type="Proteomes" id="UP000478836">
    <property type="component" value="Unassembled WGS sequence"/>
</dbReference>
<keyword evidence="2" id="KW-1133">Transmembrane helix</keyword>
<accession>A0ABQ6V842</accession>
<gene>
    <name evidence="4" type="ORF">F6A08_12235</name>
</gene>
<dbReference type="Pfam" id="PF13828">
    <property type="entry name" value="DUF4190"/>
    <property type="match status" value="1"/>
</dbReference>
<evidence type="ECO:0000313" key="5">
    <source>
        <dbReference type="Proteomes" id="UP000478836"/>
    </source>
</evidence>
<keyword evidence="2" id="KW-0812">Transmembrane</keyword>
<dbReference type="InterPro" id="IPR025241">
    <property type="entry name" value="DUF4190"/>
</dbReference>
<evidence type="ECO:0000259" key="3">
    <source>
        <dbReference type="Pfam" id="PF13828"/>
    </source>
</evidence>
<evidence type="ECO:0000256" key="2">
    <source>
        <dbReference type="SAM" id="Phobius"/>
    </source>
</evidence>
<comment type="caution">
    <text evidence="4">The sequence shown here is derived from an EMBL/GenBank/DDBJ whole genome shotgun (WGS) entry which is preliminary data.</text>
</comment>
<keyword evidence="5" id="KW-1185">Reference proteome</keyword>
<feature type="compositionally biased region" description="Polar residues" evidence="1">
    <location>
        <begin position="1"/>
        <end position="11"/>
    </location>
</feature>